<dbReference type="GO" id="GO:0043565">
    <property type="term" value="F:sequence-specific DNA binding"/>
    <property type="evidence" value="ECO:0007669"/>
    <property type="project" value="InterPro"/>
</dbReference>
<evidence type="ECO:0000256" key="3">
    <source>
        <dbReference type="ARBA" id="ARBA00023163"/>
    </source>
</evidence>
<accession>A0A1H7X8G9</accession>
<proteinExistence type="predicted"/>
<dbReference type="PANTHER" id="PTHR43280">
    <property type="entry name" value="ARAC-FAMILY TRANSCRIPTIONAL REGULATOR"/>
    <property type="match status" value="1"/>
</dbReference>
<evidence type="ECO:0000313" key="5">
    <source>
        <dbReference type="EMBL" id="SEM29428.1"/>
    </source>
</evidence>
<name>A0A1H7X8G9_9FLAO</name>
<feature type="domain" description="HTH araC/xylS-type" evidence="4">
    <location>
        <begin position="180"/>
        <end position="276"/>
    </location>
</feature>
<dbReference type="STRING" id="295069.SAMN05421856_102244"/>
<dbReference type="OrthoDB" id="1274460at2"/>
<dbReference type="PROSITE" id="PS01124">
    <property type="entry name" value="HTH_ARAC_FAMILY_2"/>
    <property type="match status" value="1"/>
</dbReference>
<sequence>MYIITNQLRENGFSVNRLDQIIKRNNNKRKFNTLEYFCIYIIMEDIQLKVENNIYDVKAGNIVFVGPHKNVEFGNIHGYDTFLIVFSSSFYERSIKDSLFLNSQLFFNYNSDIFIAPFINIEQMRVVFMERMENFRLKDKSLYVSAAHNAIERLILDAFLHIPTEEVKKDIKFDYLYCVNKFKVILQRDYKKAKKVSHYASELNITPRKLTEMTEYVLGKSAKHVIIEKLISESKKMLTYTNFTISQIAYELGFSDEGNFTNFFKKHTEKNPSEMR</sequence>
<dbReference type="Proteomes" id="UP000199450">
    <property type="component" value="Unassembled WGS sequence"/>
</dbReference>
<dbReference type="InterPro" id="IPR009057">
    <property type="entry name" value="Homeodomain-like_sf"/>
</dbReference>
<dbReference type="Pfam" id="PF12833">
    <property type="entry name" value="HTH_18"/>
    <property type="match status" value="1"/>
</dbReference>
<dbReference type="EMBL" id="FOBV01000002">
    <property type="protein sequence ID" value="SEM29428.1"/>
    <property type="molecule type" value="Genomic_DNA"/>
</dbReference>
<evidence type="ECO:0000259" key="4">
    <source>
        <dbReference type="PROSITE" id="PS01124"/>
    </source>
</evidence>
<dbReference type="InterPro" id="IPR018060">
    <property type="entry name" value="HTH_AraC"/>
</dbReference>
<dbReference type="SUPFAM" id="SSF46689">
    <property type="entry name" value="Homeodomain-like"/>
    <property type="match status" value="1"/>
</dbReference>
<dbReference type="PANTHER" id="PTHR43280:SF32">
    <property type="entry name" value="TRANSCRIPTIONAL REGULATORY PROTEIN"/>
    <property type="match status" value="1"/>
</dbReference>
<evidence type="ECO:0000256" key="2">
    <source>
        <dbReference type="ARBA" id="ARBA00023125"/>
    </source>
</evidence>
<protein>
    <submittedName>
        <fullName evidence="5">AraC-type DNA-binding protein</fullName>
    </submittedName>
</protein>
<dbReference type="GO" id="GO:0003700">
    <property type="term" value="F:DNA-binding transcription factor activity"/>
    <property type="evidence" value="ECO:0007669"/>
    <property type="project" value="InterPro"/>
</dbReference>
<evidence type="ECO:0000313" key="6">
    <source>
        <dbReference type="Proteomes" id="UP000199450"/>
    </source>
</evidence>
<dbReference type="AlphaFoldDB" id="A0A1H7X8G9"/>
<organism evidence="5 6">
    <name type="scientific">Chryseobacterium taichungense</name>
    <dbReference type="NCBI Taxonomy" id="295069"/>
    <lineage>
        <taxon>Bacteria</taxon>
        <taxon>Pseudomonadati</taxon>
        <taxon>Bacteroidota</taxon>
        <taxon>Flavobacteriia</taxon>
        <taxon>Flavobacteriales</taxon>
        <taxon>Weeksellaceae</taxon>
        <taxon>Chryseobacterium group</taxon>
        <taxon>Chryseobacterium</taxon>
    </lineage>
</organism>
<dbReference type="Gene3D" id="1.10.10.60">
    <property type="entry name" value="Homeodomain-like"/>
    <property type="match status" value="1"/>
</dbReference>
<keyword evidence="2 5" id="KW-0238">DNA-binding</keyword>
<keyword evidence="6" id="KW-1185">Reference proteome</keyword>
<reference evidence="6" key="1">
    <citation type="submission" date="2016-10" db="EMBL/GenBank/DDBJ databases">
        <authorList>
            <person name="Varghese N."/>
            <person name="Submissions S."/>
        </authorList>
    </citation>
    <scope>NUCLEOTIDE SEQUENCE [LARGE SCALE GENOMIC DNA]</scope>
    <source>
        <strain evidence="6">DSM 17453</strain>
    </source>
</reference>
<gene>
    <name evidence="5" type="ORF">SAMN05421856_102244</name>
</gene>
<evidence type="ECO:0000256" key="1">
    <source>
        <dbReference type="ARBA" id="ARBA00023015"/>
    </source>
</evidence>
<keyword evidence="3" id="KW-0804">Transcription</keyword>
<dbReference type="SMART" id="SM00342">
    <property type="entry name" value="HTH_ARAC"/>
    <property type="match status" value="1"/>
</dbReference>
<keyword evidence="1" id="KW-0805">Transcription regulation</keyword>